<accession>A0AAV5A7L5</accession>
<feature type="coiled-coil region" evidence="1">
    <location>
        <begin position="111"/>
        <end position="138"/>
    </location>
</feature>
<proteinExistence type="predicted"/>
<name>A0AAV5A7L5_9AGAM</name>
<dbReference type="AlphaFoldDB" id="A0AAV5A7L5"/>
<sequence>MPADRKKHIIRHEQLCETATAPLLVPSETVGGGFQSTPKDGESKLGNHQTVQPDPNLKVLMTKKQKRGLRRDSLKQRKSFYCIAKFRRERVDIRSLGLGITASSYSKSHKKRLKRKAAEQLTTDLKSMEEAITAVGNESMNITVDKITNFPFGQIGEGRDSSLTAKQRQRTLYSDILLF</sequence>
<evidence type="ECO:0000256" key="2">
    <source>
        <dbReference type="SAM" id="MobiDB-lite"/>
    </source>
</evidence>
<comment type="caution">
    <text evidence="3">The sequence shown here is derived from an EMBL/GenBank/DDBJ whole genome shotgun (WGS) entry which is preliminary data.</text>
</comment>
<keyword evidence="1" id="KW-0175">Coiled coil</keyword>
<dbReference type="EMBL" id="BPWL01000004">
    <property type="protein sequence ID" value="GJJ09652.1"/>
    <property type="molecule type" value="Genomic_DNA"/>
</dbReference>
<gene>
    <name evidence="3" type="ORF">Clacol_003876</name>
</gene>
<evidence type="ECO:0000313" key="3">
    <source>
        <dbReference type="EMBL" id="GJJ09652.1"/>
    </source>
</evidence>
<organism evidence="3 4">
    <name type="scientific">Clathrus columnatus</name>
    <dbReference type="NCBI Taxonomy" id="1419009"/>
    <lineage>
        <taxon>Eukaryota</taxon>
        <taxon>Fungi</taxon>
        <taxon>Dikarya</taxon>
        <taxon>Basidiomycota</taxon>
        <taxon>Agaricomycotina</taxon>
        <taxon>Agaricomycetes</taxon>
        <taxon>Phallomycetidae</taxon>
        <taxon>Phallales</taxon>
        <taxon>Clathraceae</taxon>
        <taxon>Clathrus</taxon>
    </lineage>
</organism>
<keyword evidence="4" id="KW-1185">Reference proteome</keyword>
<dbReference type="Proteomes" id="UP001050691">
    <property type="component" value="Unassembled WGS sequence"/>
</dbReference>
<evidence type="ECO:0000313" key="4">
    <source>
        <dbReference type="Proteomes" id="UP001050691"/>
    </source>
</evidence>
<evidence type="ECO:0000256" key="1">
    <source>
        <dbReference type="SAM" id="Coils"/>
    </source>
</evidence>
<reference evidence="3" key="1">
    <citation type="submission" date="2021-10" db="EMBL/GenBank/DDBJ databases">
        <title>De novo Genome Assembly of Clathrus columnatus (Basidiomycota, Fungi) Using Illumina and Nanopore Sequence Data.</title>
        <authorList>
            <person name="Ogiso-Tanaka E."/>
            <person name="Itagaki H."/>
            <person name="Hosoya T."/>
            <person name="Hosaka K."/>
        </authorList>
    </citation>
    <scope>NUCLEOTIDE SEQUENCE</scope>
    <source>
        <strain evidence="3">MO-923</strain>
    </source>
</reference>
<protein>
    <submittedName>
        <fullName evidence="3">Uncharacterized protein</fullName>
    </submittedName>
</protein>
<feature type="region of interest" description="Disordered" evidence="2">
    <location>
        <begin position="27"/>
        <end position="53"/>
    </location>
</feature>